<evidence type="ECO:0000313" key="1">
    <source>
        <dbReference type="EMBL" id="KKL28987.1"/>
    </source>
</evidence>
<feature type="non-terminal residue" evidence="1">
    <location>
        <position position="105"/>
    </location>
</feature>
<accession>A0A0F9CRC4</accession>
<name>A0A0F9CRC4_9ZZZZ</name>
<gene>
    <name evidence="1" type="ORF">LCGC14_2369680</name>
</gene>
<dbReference type="EMBL" id="LAZR01034899">
    <property type="protein sequence ID" value="KKL28987.1"/>
    <property type="molecule type" value="Genomic_DNA"/>
</dbReference>
<organism evidence="1">
    <name type="scientific">marine sediment metagenome</name>
    <dbReference type="NCBI Taxonomy" id="412755"/>
    <lineage>
        <taxon>unclassified sequences</taxon>
        <taxon>metagenomes</taxon>
        <taxon>ecological metagenomes</taxon>
    </lineage>
</organism>
<sequence>MTYTTSAKVQARSGVTTSEVSATHMTAILAWTDQEIDTIVENAYYYSEYFENQKDERVIIMNDVSTVSINNTYERLPKRNIMTDIITIAKKEAYLDADNVLIWFD</sequence>
<comment type="caution">
    <text evidence="1">The sequence shown here is derived from an EMBL/GenBank/DDBJ whole genome shotgun (WGS) entry which is preliminary data.</text>
</comment>
<reference evidence="1" key="1">
    <citation type="journal article" date="2015" name="Nature">
        <title>Complex archaea that bridge the gap between prokaryotes and eukaryotes.</title>
        <authorList>
            <person name="Spang A."/>
            <person name="Saw J.H."/>
            <person name="Jorgensen S.L."/>
            <person name="Zaremba-Niedzwiedzka K."/>
            <person name="Martijn J."/>
            <person name="Lind A.E."/>
            <person name="van Eijk R."/>
            <person name="Schleper C."/>
            <person name="Guy L."/>
            <person name="Ettema T.J."/>
        </authorList>
    </citation>
    <scope>NUCLEOTIDE SEQUENCE</scope>
</reference>
<proteinExistence type="predicted"/>
<dbReference type="AlphaFoldDB" id="A0A0F9CRC4"/>
<protein>
    <submittedName>
        <fullName evidence="1">Uncharacterized protein</fullName>
    </submittedName>
</protein>